<dbReference type="PANTHER" id="PTHR37249:SF3">
    <property type="entry name" value="OS03G0206201 PROTEIN"/>
    <property type="match status" value="1"/>
</dbReference>
<dbReference type="EMBL" id="CAMGYJ010000003">
    <property type="protein sequence ID" value="CAI0389830.1"/>
    <property type="molecule type" value="Genomic_DNA"/>
</dbReference>
<organism evidence="3 4">
    <name type="scientific">Linum tenue</name>
    <dbReference type="NCBI Taxonomy" id="586396"/>
    <lineage>
        <taxon>Eukaryota</taxon>
        <taxon>Viridiplantae</taxon>
        <taxon>Streptophyta</taxon>
        <taxon>Embryophyta</taxon>
        <taxon>Tracheophyta</taxon>
        <taxon>Spermatophyta</taxon>
        <taxon>Magnoliopsida</taxon>
        <taxon>eudicotyledons</taxon>
        <taxon>Gunneridae</taxon>
        <taxon>Pentapetalae</taxon>
        <taxon>rosids</taxon>
        <taxon>fabids</taxon>
        <taxon>Malpighiales</taxon>
        <taxon>Linaceae</taxon>
        <taxon>Linum</taxon>
    </lineage>
</organism>
<feature type="signal peptide" evidence="2">
    <location>
        <begin position="1"/>
        <end position="29"/>
    </location>
</feature>
<feature type="compositionally biased region" description="Polar residues" evidence="1">
    <location>
        <begin position="105"/>
        <end position="117"/>
    </location>
</feature>
<feature type="chain" id="PRO_5043561158" description="Transmembrane protein" evidence="2">
    <location>
        <begin position="30"/>
        <end position="134"/>
    </location>
</feature>
<comment type="caution">
    <text evidence="3">The sequence shown here is derived from an EMBL/GenBank/DDBJ whole genome shotgun (WGS) entry which is preliminary data.</text>
</comment>
<sequence>MKRNSGNWVMNLLLVVGMALMMLLLNSSACISAARLPFPEAAFGVHTDTMVVAAEGEAATSSRKLQEHWKSEQQQEAEEEAGDVGLEDYRPIDPVPSSKAAVKPAQSNMGLHSTHSSPEARLLPLPRPLTDLSD</sequence>
<name>A0AAV0HX27_9ROSI</name>
<feature type="region of interest" description="Disordered" evidence="1">
    <location>
        <begin position="56"/>
        <end position="134"/>
    </location>
</feature>
<evidence type="ECO:0000313" key="4">
    <source>
        <dbReference type="Proteomes" id="UP001154282"/>
    </source>
</evidence>
<evidence type="ECO:0000256" key="2">
    <source>
        <dbReference type="SAM" id="SignalP"/>
    </source>
</evidence>
<accession>A0AAV0HX27</accession>
<evidence type="ECO:0000313" key="3">
    <source>
        <dbReference type="EMBL" id="CAI0389830.1"/>
    </source>
</evidence>
<proteinExistence type="predicted"/>
<protein>
    <recommendedName>
        <fullName evidence="5">Transmembrane protein</fullName>
    </recommendedName>
</protein>
<dbReference type="AlphaFoldDB" id="A0AAV0HX27"/>
<feature type="compositionally biased region" description="Basic and acidic residues" evidence="1">
    <location>
        <begin position="64"/>
        <end position="73"/>
    </location>
</feature>
<keyword evidence="4" id="KW-1185">Reference proteome</keyword>
<feature type="compositionally biased region" description="Acidic residues" evidence="1">
    <location>
        <begin position="75"/>
        <end position="86"/>
    </location>
</feature>
<keyword evidence="2" id="KW-0732">Signal</keyword>
<dbReference type="PANTHER" id="PTHR37249">
    <property type="entry name" value="OS03G0206201 PROTEIN"/>
    <property type="match status" value="1"/>
</dbReference>
<evidence type="ECO:0008006" key="5">
    <source>
        <dbReference type="Google" id="ProtNLM"/>
    </source>
</evidence>
<gene>
    <name evidence="3" type="ORF">LITE_LOCUS6464</name>
</gene>
<dbReference type="Proteomes" id="UP001154282">
    <property type="component" value="Unassembled WGS sequence"/>
</dbReference>
<evidence type="ECO:0000256" key="1">
    <source>
        <dbReference type="SAM" id="MobiDB-lite"/>
    </source>
</evidence>
<reference evidence="3" key="1">
    <citation type="submission" date="2022-08" db="EMBL/GenBank/DDBJ databases">
        <authorList>
            <person name="Gutierrez-Valencia J."/>
        </authorList>
    </citation>
    <scope>NUCLEOTIDE SEQUENCE</scope>
</reference>